<evidence type="ECO:0000313" key="2">
    <source>
        <dbReference type="Proteomes" id="UP000018890"/>
    </source>
</evidence>
<keyword evidence="2" id="KW-1185">Reference proteome</keyword>
<dbReference type="AlphaFoldDB" id="W4Q2F6"/>
<dbReference type="EMBL" id="BAUT01000021">
    <property type="protein sequence ID" value="GAE26266.1"/>
    <property type="molecule type" value="Genomic_DNA"/>
</dbReference>
<proteinExistence type="predicted"/>
<accession>W4Q2F6</accession>
<evidence type="ECO:0000313" key="1">
    <source>
        <dbReference type="EMBL" id="GAE26266.1"/>
    </source>
</evidence>
<protein>
    <submittedName>
        <fullName evidence="1">Uncharacterized protein</fullName>
    </submittedName>
</protein>
<name>W4Q2F6_9BACI</name>
<dbReference type="Proteomes" id="UP000018890">
    <property type="component" value="Unassembled WGS sequence"/>
</dbReference>
<reference evidence="1" key="1">
    <citation type="journal article" date="2014" name="Genome Announc.">
        <title>Draft Genome Sequences of Three Alkaliphilic Bacillus Strains, Bacillus wakoensis JCM 9140T, Bacillus akibai JCM 9157T, and Bacillus hemicellulosilyticus JCM 9152T.</title>
        <authorList>
            <person name="Yuki M."/>
            <person name="Oshima K."/>
            <person name="Suda W."/>
            <person name="Oshida Y."/>
            <person name="Kitamura K."/>
            <person name="Iida T."/>
            <person name="Hattori M."/>
            <person name="Ohkuma M."/>
        </authorList>
    </citation>
    <scope>NUCLEOTIDE SEQUENCE [LARGE SCALE GENOMIC DNA]</scope>
    <source>
        <strain evidence="1">JCM 9140</strain>
    </source>
</reference>
<comment type="caution">
    <text evidence="1">The sequence shown here is derived from an EMBL/GenBank/DDBJ whole genome shotgun (WGS) entry which is preliminary data.</text>
</comment>
<organism evidence="1 2">
    <name type="scientific">Halalkalibacter wakoensis JCM 9140</name>
    <dbReference type="NCBI Taxonomy" id="1236970"/>
    <lineage>
        <taxon>Bacteria</taxon>
        <taxon>Bacillati</taxon>
        <taxon>Bacillota</taxon>
        <taxon>Bacilli</taxon>
        <taxon>Bacillales</taxon>
        <taxon>Bacillaceae</taxon>
        <taxon>Halalkalibacter</taxon>
    </lineage>
</organism>
<gene>
    <name evidence="1" type="ORF">JCM9140_2315</name>
</gene>
<sequence>MIVIGEPRKTVKERTYFGLVINGILQLNQKSVYSSNALFIGKPKWWKNCNPFIERRS</sequence>